<feature type="signal peptide" evidence="3">
    <location>
        <begin position="1"/>
        <end position="19"/>
    </location>
</feature>
<protein>
    <recommendedName>
        <fullName evidence="4">Remorin C-terminal domain-containing protein</fullName>
    </recommendedName>
</protein>
<comment type="caution">
    <text evidence="5">The sequence shown here is derived from an EMBL/GenBank/DDBJ whole genome shotgun (WGS) entry which is preliminary data.</text>
</comment>
<dbReference type="InterPro" id="IPR005516">
    <property type="entry name" value="Remorin_C"/>
</dbReference>
<accession>A0A6A6MFT5</accession>
<organism evidence="5 6">
    <name type="scientific">Hevea brasiliensis</name>
    <name type="common">Para rubber tree</name>
    <name type="synonym">Siphonia brasiliensis</name>
    <dbReference type="NCBI Taxonomy" id="3981"/>
    <lineage>
        <taxon>Eukaryota</taxon>
        <taxon>Viridiplantae</taxon>
        <taxon>Streptophyta</taxon>
        <taxon>Embryophyta</taxon>
        <taxon>Tracheophyta</taxon>
        <taxon>Spermatophyta</taxon>
        <taxon>Magnoliopsida</taxon>
        <taxon>eudicotyledons</taxon>
        <taxon>Gunneridae</taxon>
        <taxon>Pentapetalae</taxon>
        <taxon>rosids</taxon>
        <taxon>fabids</taxon>
        <taxon>Malpighiales</taxon>
        <taxon>Euphorbiaceae</taxon>
        <taxon>Crotonoideae</taxon>
        <taxon>Micrandreae</taxon>
        <taxon>Hevea</taxon>
    </lineage>
</organism>
<gene>
    <name evidence="5" type="ORF">GH714_021141</name>
</gene>
<feature type="compositionally biased region" description="Basic and acidic residues" evidence="2">
    <location>
        <begin position="27"/>
        <end position="47"/>
    </location>
</feature>
<evidence type="ECO:0000256" key="1">
    <source>
        <dbReference type="ARBA" id="ARBA00005711"/>
    </source>
</evidence>
<keyword evidence="3" id="KW-0732">Signal</keyword>
<name>A0A6A6MFT5_HEVBR</name>
<proteinExistence type="inferred from homology"/>
<evidence type="ECO:0000256" key="3">
    <source>
        <dbReference type="SAM" id="SignalP"/>
    </source>
</evidence>
<evidence type="ECO:0000256" key="2">
    <source>
        <dbReference type="SAM" id="MobiDB-lite"/>
    </source>
</evidence>
<evidence type="ECO:0000259" key="4">
    <source>
        <dbReference type="Pfam" id="PF03763"/>
    </source>
</evidence>
<dbReference type="PANTHER" id="PTHR31471">
    <property type="entry name" value="OS02G0116800 PROTEIN"/>
    <property type="match status" value="1"/>
</dbReference>
<dbReference type="Pfam" id="PF03763">
    <property type="entry name" value="Remorin_C"/>
    <property type="match status" value="1"/>
</dbReference>
<evidence type="ECO:0000313" key="5">
    <source>
        <dbReference type="EMBL" id="KAF2311243.1"/>
    </source>
</evidence>
<dbReference type="EMBL" id="JAAGAX010000006">
    <property type="protein sequence ID" value="KAF2311243.1"/>
    <property type="molecule type" value="Genomic_DNA"/>
</dbReference>
<sequence>MIVSLQLLWLLLHLLFTLWKKQERNTGERSEGTLEVKTEIRTRKEDSSAGSVRVTRPSSSKEVKHAEQDHRVQGTFMPARKPSRLASTKPMASTDQRRKGTSTRSEVVESKIDSWEKAQLRKINKRYEKKKSKVFAWENEKKMEAKLHMERKRFTLDFLCDQLRERKMFKRIDAIVGGARAQLEEKRRNEEAEVKEKAKYMRRKGKNPVRNIQIVDCGEI</sequence>
<keyword evidence="6" id="KW-1185">Reference proteome</keyword>
<dbReference type="Proteomes" id="UP000467840">
    <property type="component" value="Chromosome 14"/>
</dbReference>
<comment type="similarity">
    <text evidence="1">Belongs to the remorin family.</text>
</comment>
<feature type="compositionally biased region" description="Basic and acidic residues" evidence="2">
    <location>
        <begin position="59"/>
        <end position="72"/>
    </location>
</feature>
<dbReference type="AlphaFoldDB" id="A0A6A6MFT5"/>
<dbReference type="PANTHER" id="PTHR31471:SF5">
    <property type="entry name" value="GB|AAD39278.1"/>
    <property type="match status" value="1"/>
</dbReference>
<feature type="chain" id="PRO_5025436735" description="Remorin C-terminal domain-containing protein" evidence="3">
    <location>
        <begin position="20"/>
        <end position="220"/>
    </location>
</feature>
<evidence type="ECO:0000313" key="6">
    <source>
        <dbReference type="Proteomes" id="UP000467840"/>
    </source>
</evidence>
<reference evidence="5 6" key="1">
    <citation type="journal article" date="2020" name="Mol. Plant">
        <title>The Chromosome-Based Rubber Tree Genome Provides New Insights into Spurge Genome Evolution and Rubber Biosynthesis.</title>
        <authorList>
            <person name="Liu J."/>
            <person name="Shi C."/>
            <person name="Shi C.C."/>
            <person name="Li W."/>
            <person name="Zhang Q.J."/>
            <person name="Zhang Y."/>
            <person name="Li K."/>
            <person name="Lu H.F."/>
            <person name="Shi C."/>
            <person name="Zhu S.T."/>
            <person name="Xiao Z.Y."/>
            <person name="Nan H."/>
            <person name="Yue Y."/>
            <person name="Zhu X.G."/>
            <person name="Wu Y."/>
            <person name="Hong X.N."/>
            <person name="Fan G.Y."/>
            <person name="Tong Y."/>
            <person name="Zhang D."/>
            <person name="Mao C.L."/>
            <person name="Liu Y.L."/>
            <person name="Hao S.J."/>
            <person name="Liu W.Q."/>
            <person name="Lv M.Q."/>
            <person name="Zhang H.B."/>
            <person name="Liu Y."/>
            <person name="Hu-Tang G.R."/>
            <person name="Wang J.P."/>
            <person name="Wang J.H."/>
            <person name="Sun Y.H."/>
            <person name="Ni S.B."/>
            <person name="Chen W.B."/>
            <person name="Zhang X.C."/>
            <person name="Jiao Y.N."/>
            <person name="Eichler E.E."/>
            <person name="Li G.H."/>
            <person name="Liu X."/>
            <person name="Gao L.Z."/>
        </authorList>
    </citation>
    <scope>NUCLEOTIDE SEQUENCE [LARGE SCALE GENOMIC DNA]</scope>
    <source>
        <strain evidence="6">cv. GT1</strain>
        <tissue evidence="5">Leaf</tissue>
    </source>
</reference>
<feature type="region of interest" description="Disordered" evidence="2">
    <location>
        <begin position="27"/>
        <end position="106"/>
    </location>
</feature>
<feature type="domain" description="Remorin C-terminal" evidence="4">
    <location>
        <begin position="107"/>
        <end position="209"/>
    </location>
</feature>